<name>A0A927N531_9ACTN</name>
<accession>A0A927N531</accession>
<protein>
    <submittedName>
        <fullName evidence="1">Uncharacterized protein</fullName>
    </submittedName>
</protein>
<sequence length="44" mass="4760">MATFPSTFGDEDHPHKPTLIETKVHEAMAAGKGDLAIRRAQVAN</sequence>
<evidence type="ECO:0000313" key="2">
    <source>
        <dbReference type="Proteomes" id="UP000638648"/>
    </source>
</evidence>
<gene>
    <name evidence="1" type="ORF">HEB94_009102</name>
</gene>
<evidence type="ECO:0000313" key="1">
    <source>
        <dbReference type="EMBL" id="MBE1612254.1"/>
    </source>
</evidence>
<keyword evidence="2" id="KW-1185">Reference proteome</keyword>
<dbReference type="RefSeq" id="WP_273377332.1">
    <property type="nucleotide sequence ID" value="NZ_BAABJL010000005.1"/>
</dbReference>
<dbReference type="EMBL" id="JADBEM010000001">
    <property type="protein sequence ID" value="MBE1612254.1"/>
    <property type="molecule type" value="Genomic_DNA"/>
</dbReference>
<comment type="caution">
    <text evidence="1">The sequence shown here is derived from an EMBL/GenBank/DDBJ whole genome shotgun (WGS) entry which is preliminary data.</text>
</comment>
<organism evidence="1 2">
    <name type="scientific">Actinopolymorpha pittospori</name>
    <dbReference type="NCBI Taxonomy" id="648752"/>
    <lineage>
        <taxon>Bacteria</taxon>
        <taxon>Bacillati</taxon>
        <taxon>Actinomycetota</taxon>
        <taxon>Actinomycetes</taxon>
        <taxon>Propionibacteriales</taxon>
        <taxon>Actinopolymorphaceae</taxon>
        <taxon>Actinopolymorpha</taxon>
    </lineage>
</organism>
<dbReference type="AlphaFoldDB" id="A0A927N531"/>
<proteinExistence type="predicted"/>
<reference evidence="1" key="1">
    <citation type="submission" date="2020-10" db="EMBL/GenBank/DDBJ databases">
        <title>Sequencing the genomes of 1000 actinobacteria strains.</title>
        <authorList>
            <person name="Klenk H.-P."/>
        </authorList>
    </citation>
    <scope>NUCLEOTIDE SEQUENCE</scope>
    <source>
        <strain evidence="1">DSM 45354</strain>
    </source>
</reference>
<dbReference type="Proteomes" id="UP000638648">
    <property type="component" value="Unassembled WGS sequence"/>
</dbReference>